<feature type="compositionally biased region" description="Polar residues" evidence="5">
    <location>
        <begin position="687"/>
        <end position="701"/>
    </location>
</feature>
<organism evidence="7 8">
    <name type="scientific">Discina gigas</name>
    <dbReference type="NCBI Taxonomy" id="1032678"/>
    <lineage>
        <taxon>Eukaryota</taxon>
        <taxon>Fungi</taxon>
        <taxon>Dikarya</taxon>
        <taxon>Ascomycota</taxon>
        <taxon>Pezizomycotina</taxon>
        <taxon>Pezizomycetes</taxon>
        <taxon>Pezizales</taxon>
        <taxon>Discinaceae</taxon>
        <taxon>Discina</taxon>
    </lineage>
</organism>
<dbReference type="Pfam" id="PF00069">
    <property type="entry name" value="Pkinase"/>
    <property type="match status" value="1"/>
</dbReference>
<name>A0ABR3GHE5_9PEZI</name>
<evidence type="ECO:0000256" key="4">
    <source>
        <dbReference type="PROSITE-ProRule" id="PRU10141"/>
    </source>
</evidence>
<dbReference type="SUPFAM" id="SSF56112">
    <property type="entry name" value="Protein kinase-like (PK-like)"/>
    <property type="match status" value="1"/>
</dbReference>
<dbReference type="InterPro" id="IPR008271">
    <property type="entry name" value="Ser/Thr_kinase_AS"/>
</dbReference>
<proteinExistence type="predicted"/>
<gene>
    <name evidence="7" type="primary">IME2</name>
    <name evidence="7" type="ORF">Q9L58_005717</name>
</gene>
<feature type="compositionally biased region" description="Basic residues" evidence="5">
    <location>
        <begin position="658"/>
        <end position="667"/>
    </location>
</feature>
<feature type="domain" description="Protein kinase" evidence="6">
    <location>
        <begin position="7"/>
        <end position="337"/>
    </location>
</feature>
<dbReference type="InterPro" id="IPR017441">
    <property type="entry name" value="Protein_kinase_ATP_BS"/>
</dbReference>
<feature type="region of interest" description="Disordered" evidence="5">
    <location>
        <begin position="342"/>
        <end position="373"/>
    </location>
</feature>
<dbReference type="EMBL" id="JBBBZM010000072">
    <property type="protein sequence ID" value="KAL0635325.1"/>
    <property type="molecule type" value="Genomic_DNA"/>
</dbReference>
<dbReference type="EC" id="2.7.11.1" evidence="7"/>
<keyword evidence="7" id="KW-0418">Kinase</keyword>
<sequence>MALTDRFEIIKDIGDGSFGSVVLAKVRSAGAGVARRGSVVAIKTMKKTFDSFAPCLELREVIFLRQLPAHQHLVPALDIFLDPHTKRLHICMEYMDGNLYQLMKAREGKLLEGSVVKSVLFQILSGLEHIHAHGFFHRDIKPENILVSTSAQNPHDSTGSFRRYSNLVTPPATPPTYTVKIADFGLARETSSKLPYTTYVSTRWYRAPEVLLRAGEYSAPVDIWAVGAMAVEVATLKPLFPGGNEVDQVWRVCEVMGSPGQWVGRNGKKMGGGEWKEGSRLAGRLGFSFPRMAPVPMESILQAPTWPASLATFVTQCLMWDPRNRPTSIQALQHEYFKDAVDPLQPRSNTPSRMLRKQSELGTKQSRDSITEAQPTLEKKNSWFRKSFIGTVRGDGVVSPPPTTTLEREFKSKSEKRSTWHAPKAQSGTGASNNAAPMMILPTIRPVSPLSDAVSVEAARARRENQSPSMEKERRRMEEKTVKKLGRQLSVASTNSQNGNGYQNVHVAMAAERLNGNANGGLASPPSAGAQKESFFSHLRKRARRLSGKNGGLPGSPGDEDLEAGIGCGIAWGGNAGGGSNRSSMLVESPSDTGGFDRAIRDVDGVLDDSNSSTYSGNKTNGNGSIRRNSSFPPTPNGSRAGESTPSNGIVIAPISSRTRKSVRNARQRYETPDENDELVDEVVAATSGQCRQGNETPNKRSSQRDLRHASSGVHAPSGYPTPSPQTGSRANSYSKAVDVMVRRKREEDVPQPKWPTPPSEGDGWGAYSAAITGQ</sequence>
<dbReference type="SMART" id="SM00220">
    <property type="entry name" value="S_TKc"/>
    <property type="match status" value="1"/>
</dbReference>
<evidence type="ECO:0000313" key="8">
    <source>
        <dbReference type="Proteomes" id="UP001447188"/>
    </source>
</evidence>
<comment type="caution">
    <text evidence="7">The sequence shown here is derived from an EMBL/GenBank/DDBJ whole genome shotgun (WGS) entry which is preliminary data.</text>
</comment>
<keyword evidence="1 7" id="KW-0723">Serine/threonine-protein kinase</keyword>
<evidence type="ECO:0000256" key="1">
    <source>
        <dbReference type="ARBA" id="ARBA00022527"/>
    </source>
</evidence>
<dbReference type="InterPro" id="IPR011009">
    <property type="entry name" value="Kinase-like_dom_sf"/>
</dbReference>
<keyword evidence="7" id="KW-0808">Transferase</keyword>
<feature type="compositionally biased region" description="Polar residues" evidence="5">
    <location>
        <begin position="581"/>
        <end position="592"/>
    </location>
</feature>
<dbReference type="CDD" id="cd07830">
    <property type="entry name" value="STKc_MAK_like"/>
    <property type="match status" value="1"/>
</dbReference>
<evidence type="ECO:0000256" key="3">
    <source>
        <dbReference type="ARBA" id="ARBA00022840"/>
    </source>
</evidence>
<feature type="compositionally biased region" description="Polar residues" evidence="5">
    <location>
        <begin position="426"/>
        <end position="435"/>
    </location>
</feature>
<evidence type="ECO:0000313" key="7">
    <source>
        <dbReference type="EMBL" id="KAL0635325.1"/>
    </source>
</evidence>
<dbReference type="PROSITE" id="PS00107">
    <property type="entry name" value="PROTEIN_KINASE_ATP"/>
    <property type="match status" value="1"/>
</dbReference>
<feature type="region of interest" description="Disordered" evidence="5">
    <location>
        <begin position="577"/>
        <end position="775"/>
    </location>
</feature>
<dbReference type="InterPro" id="IPR050117">
    <property type="entry name" value="MAPK"/>
</dbReference>
<dbReference type="PROSITE" id="PS00108">
    <property type="entry name" value="PROTEIN_KINASE_ST"/>
    <property type="match status" value="1"/>
</dbReference>
<dbReference type="InterPro" id="IPR000719">
    <property type="entry name" value="Prot_kinase_dom"/>
</dbReference>
<feature type="compositionally biased region" description="Polar residues" evidence="5">
    <location>
        <begin position="725"/>
        <end position="735"/>
    </location>
</feature>
<feature type="compositionally biased region" description="Basic and acidic residues" evidence="5">
    <location>
        <begin position="741"/>
        <end position="751"/>
    </location>
</feature>
<dbReference type="Proteomes" id="UP001447188">
    <property type="component" value="Unassembled WGS sequence"/>
</dbReference>
<dbReference type="PANTHER" id="PTHR24055">
    <property type="entry name" value="MITOGEN-ACTIVATED PROTEIN KINASE"/>
    <property type="match status" value="1"/>
</dbReference>
<dbReference type="GO" id="GO:0004674">
    <property type="term" value="F:protein serine/threonine kinase activity"/>
    <property type="evidence" value="ECO:0007669"/>
    <property type="project" value="UniProtKB-KW"/>
</dbReference>
<accession>A0ABR3GHE5</accession>
<reference evidence="7 8" key="1">
    <citation type="submission" date="2024-02" db="EMBL/GenBank/DDBJ databases">
        <title>Discinaceae phylogenomics.</title>
        <authorList>
            <person name="Dirks A.C."/>
            <person name="James T.Y."/>
        </authorList>
    </citation>
    <scope>NUCLEOTIDE SEQUENCE [LARGE SCALE GENOMIC DNA]</scope>
    <source>
        <strain evidence="7 8">ACD0624</strain>
    </source>
</reference>
<keyword evidence="3 4" id="KW-0067">ATP-binding</keyword>
<keyword evidence="8" id="KW-1185">Reference proteome</keyword>
<dbReference type="PROSITE" id="PS50011">
    <property type="entry name" value="PROTEIN_KINASE_DOM"/>
    <property type="match status" value="1"/>
</dbReference>
<feature type="binding site" evidence="4">
    <location>
        <position position="43"/>
    </location>
    <ligand>
        <name>ATP</name>
        <dbReference type="ChEBI" id="CHEBI:30616"/>
    </ligand>
</feature>
<feature type="region of interest" description="Disordered" evidence="5">
    <location>
        <begin position="395"/>
        <end position="435"/>
    </location>
</feature>
<feature type="compositionally biased region" description="Basic and acidic residues" evidence="5">
    <location>
        <begin position="406"/>
        <end position="418"/>
    </location>
</feature>
<protein>
    <submittedName>
        <fullName evidence="7">Serine/threonine protein kinase</fullName>
        <ecNumber evidence="7">2.7.11.1</ecNumber>
    </submittedName>
</protein>
<evidence type="ECO:0000259" key="6">
    <source>
        <dbReference type="PROSITE" id="PS50011"/>
    </source>
</evidence>
<dbReference type="Gene3D" id="1.10.510.10">
    <property type="entry name" value="Transferase(Phosphotransferase) domain 1"/>
    <property type="match status" value="1"/>
</dbReference>
<evidence type="ECO:0000256" key="2">
    <source>
        <dbReference type="ARBA" id="ARBA00022741"/>
    </source>
</evidence>
<feature type="compositionally biased region" description="Polar residues" evidence="5">
    <location>
        <begin position="609"/>
        <end position="632"/>
    </location>
</feature>
<evidence type="ECO:0000256" key="5">
    <source>
        <dbReference type="SAM" id="MobiDB-lite"/>
    </source>
</evidence>
<dbReference type="Gene3D" id="3.30.200.20">
    <property type="entry name" value="Phosphorylase Kinase, domain 1"/>
    <property type="match status" value="1"/>
</dbReference>
<keyword evidence="2 4" id="KW-0547">Nucleotide-binding</keyword>